<dbReference type="Pfam" id="PF03118">
    <property type="entry name" value="RNA_pol_A_CTD"/>
    <property type="match status" value="1"/>
</dbReference>
<proteinExistence type="inferred from homology"/>
<evidence type="ECO:0000256" key="10">
    <source>
        <dbReference type="ARBA" id="ARBA00048552"/>
    </source>
</evidence>
<evidence type="ECO:0000256" key="8">
    <source>
        <dbReference type="ARBA" id="ARBA00032524"/>
    </source>
</evidence>
<dbReference type="InterPro" id="IPR036643">
    <property type="entry name" value="RNApol_insert_sf"/>
</dbReference>
<reference evidence="13" key="1">
    <citation type="submission" date="2020-02" db="EMBL/GenBank/DDBJ databases">
        <authorList>
            <person name="Meier V. D."/>
        </authorList>
    </citation>
    <scope>NUCLEOTIDE SEQUENCE</scope>
    <source>
        <strain evidence="13">AVDCRST_MAG26</strain>
    </source>
</reference>
<feature type="region of interest" description="Alpha C-terminal domain (alpha-CTD)" evidence="11">
    <location>
        <begin position="231"/>
        <end position="339"/>
    </location>
</feature>
<accession>A0A6J4JFB0</accession>
<evidence type="ECO:0000313" key="13">
    <source>
        <dbReference type="EMBL" id="CAA9277373.1"/>
    </source>
</evidence>
<dbReference type="NCBIfam" id="NF003513">
    <property type="entry name" value="PRK05182.1-2"/>
    <property type="match status" value="1"/>
</dbReference>
<keyword evidence="5 11" id="KW-0808">Transferase</keyword>
<dbReference type="Pfam" id="PF01000">
    <property type="entry name" value="RNA_pol_A_bac"/>
    <property type="match status" value="1"/>
</dbReference>
<evidence type="ECO:0000256" key="4">
    <source>
        <dbReference type="ARBA" id="ARBA00022478"/>
    </source>
</evidence>
<evidence type="ECO:0000256" key="7">
    <source>
        <dbReference type="ARBA" id="ARBA00023163"/>
    </source>
</evidence>
<evidence type="ECO:0000256" key="3">
    <source>
        <dbReference type="ARBA" id="ARBA00015972"/>
    </source>
</evidence>
<dbReference type="GO" id="GO:0003899">
    <property type="term" value="F:DNA-directed RNA polymerase activity"/>
    <property type="evidence" value="ECO:0007669"/>
    <property type="project" value="UniProtKB-UniRule"/>
</dbReference>
<dbReference type="Gene3D" id="3.30.1360.10">
    <property type="entry name" value="RNA polymerase, RBP11-like subunit"/>
    <property type="match status" value="1"/>
</dbReference>
<dbReference type="SMART" id="SM00662">
    <property type="entry name" value="RPOLD"/>
    <property type="match status" value="1"/>
</dbReference>
<dbReference type="SUPFAM" id="SSF47789">
    <property type="entry name" value="C-terminal domain of RNA polymerase alpha subunit"/>
    <property type="match status" value="1"/>
</dbReference>
<dbReference type="CDD" id="cd06928">
    <property type="entry name" value="RNAP_alpha_NTD"/>
    <property type="match status" value="1"/>
</dbReference>
<dbReference type="InterPro" id="IPR011773">
    <property type="entry name" value="DNA-dir_RpoA"/>
</dbReference>
<dbReference type="GO" id="GO:0003677">
    <property type="term" value="F:DNA binding"/>
    <property type="evidence" value="ECO:0007669"/>
    <property type="project" value="UniProtKB-UniRule"/>
</dbReference>
<dbReference type="GO" id="GO:0000428">
    <property type="term" value="C:DNA-directed RNA polymerase complex"/>
    <property type="evidence" value="ECO:0007669"/>
    <property type="project" value="UniProtKB-KW"/>
</dbReference>
<sequence>MLDLALPKIECERAAENYARFRLEPLEPGYGHTMGNALRRVLLSSIPGSAITRVKIDGVYHEFATVTGVREDVTEVVLNVKGVRLRSYAERPVKLHLSKHGTGIARAADIEAPSNVEIVNPQHYIATLDGDDAHLDLELTVERHRGYMPVENRDPVPIGEIPVDAIFTPIPRVNYVVEHTRIGGMTDYDRLILEIWTDGTIKPGDALSHAAQVLGQYSQTIANFSRADQPLDLLGGASAAAPVDSIPPDVYDTPIDDLDLTTRTSNCLRRADITKVGQLLQMDEKDLLSVRNLGSKSIDEIRDKLVEHGFLAVPAATPEIAAADDGAVNGDPSSLDGNG</sequence>
<dbReference type="EMBL" id="CADCTK010000730">
    <property type="protein sequence ID" value="CAA9277373.1"/>
    <property type="molecule type" value="Genomic_DNA"/>
</dbReference>
<comment type="subunit">
    <text evidence="11">Homodimer. The RNAP catalytic core consists of 2 alpha, 1 beta, 1 beta' and 1 omega subunit. When a sigma factor is associated with the core the holoenzyme is formed, which can initiate transcription.</text>
</comment>
<comment type="similarity">
    <text evidence="1 11">Belongs to the RNA polymerase alpha chain family.</text>
</comment>
<dbReference type="FunFam" id="2.170.120.12:FF:000001">
    <property type="entry name" value="DNA-directed RNA polymerase subunit alpha"/>
    <property type="match status" value="1"/>
</dbReference>
<evidence type="ECO:0000256" key="6">
    <source>
        <dbReference type="ARBA" id="ARBA00022695"/>
    </source>
</evidence>
<dbReference type="GO" id="GO:0006351">
    <property type="term" value="P:DNA-templated transcription"/>
    <property type="evidence" value="ECO:0007669"/>
    <property type="project" value="UniProtKB-UniRule"/>
</dbReference>
<dbReference type="NCBIfam" id="TIGR02027">
    <property type="entry name" value="rpoA"/>
    <property type="match status" value="1"/>
</dbReference>
<organism evidence="13">
    <name type="scientific">uncultured Chloroflexia bacterium</name>
    <dbReference type="NCBI Taxonomy" id="1672391"/>
    <lineage>
        <taxon>Bacteria</taxon>
        <taxon>Bacillati</taxon>
        <taxon>Chloroflexota</taxon>
        <taxon>Chloroflexia</taxon>
        <taxon>environmental samples</taxon>
    </lineage>
</organism>
<feature type="region of interest" description="Alpha N-terminal domain (alpha-NTD)" evidence="11">
    <location>
        <begin position="1"/>
        <end position="229"/>
    </location>
</feature>
<dbReference type="InterPro" id="IPR011263">
    <property type="entry name" value="DNA-dir_RNA_pol_RpoA/D/Rpb3"/>
</dbReference>
<dbReference type="Gene3D" id="2.170.120.12">
    <property type="entry name" value="DNA-directed RNA polymerase, insert domain"/>
    <property type="match status" value="1"/>
</dbReference>
<evidence type="ECO:0000256" key="5">
    <source>
        <dbReference type="ARBA" id="ARBA00022679"/>
    </source>
</evidence>
<dbReference type="GO" id="GO:0046983">
    <property type="term" value="F:protein dimerization activity"/>
    <property type="evidence" value="ECO:0007669"/>
    <property type="project" value="InterPro"/>
</dbReference>
<dbReference type="InterPro" id="IPR011260">
    <property type="entry name" value="RNAP_asu_C"/>
</dbReference>
<evidence type="ECO:0000256" key="1">
    <source>
        <dbReference type="ARBA" id="ARBA00007123"/>
    </source>
</evidence>
<evidence type="ECO:0000259" key="12">
    <source>
        <dbReference type="SMART" id="SM00662"/>
    </source>
</evidence>
<feature type="domain" description="DNA-directed RNA polymerase RpoA/D/Rpb3-type" evidence="12">
    <location>
        <begin position="18"/>
        <end position="224"/>
    </location>
</feature>
<keyword evidence="6 11" id="KW-0548">Nucleotidyltransferase</keyword>
<dbReference type="Gene3D" id="1.10.150.20">
    <property type="entry name" value="5' to 3' exonuclease, C-terminal subdomain"/>
    <property type="match status" value="1"/>
</dbReference>
<dbReference type="EC" id="2.7.7.6" evidence="2 11"/>
<name>A0A6J4JFB0_9CHLR</name>
<dbReference type="Pfam" id="PF01193">
    <property type="entry name" value="RNA_pol_L"/>
    <property type="match status" value="1"/>
</dbReference>
<dbReference type="HAMAP" id="MF_00059">
    <property type="entry name" value="RNApol_bact_RpoA"/>
    <property type="match status" value="1"/>
</dbReference>
<comment type="function">
    <text evidence="11">DNA-dependent RNA polymerase catalyzes the transcription of DNA into RNA using the four ribonucleoside triphosphates as substrates.</text>
</comment>
<comment type="domain">
    <text evidence="11">The N-terminal domain is essential for RNAP assembly and basal transcription, whereas the C-terminal domain is involved in interaction with transcriptional regulators and with upstream promoter elements.</text>
</comment>
<gene>
    <name evidence="11" type="primary">rpoA</name>
    <name evidence="13" type="ORF">AVDCRST_MAG26-3139</name>
</gene>
<dbReference type="InterPro" id="IPR036603">
    <property type="entry name" value="RBP11-like"/>
</dbReference>
<dbReference type="SUPFAM" id="SSF56553">
    <property type="entry name" value="Insert subdomain of RNA polymerase alpha subunit"/>
    <property type="match status" value="1"/>
</dbReference>
<dbReference type="SUPFAM" id="SSF55257">
    <property type="entry name" value="RBP11-like subunits of RNA polymerase"/>
    <property type="match status" value="1"/>
</dbReference>
<dbReference type="NCBIfam" id="NF003519">
    <property type="entry name" value="PRK05182.2-5"/>
    <property type="match status" value="1"/>
</dbReference>
<evidence type="ECO:0000256" key="2">
    <source>
        <dbReference type="ARBA" id="ARBA00012418"/>
    </source>
</evidence>
<evidence type="ECO:0000256" key="9">
    <source>
        <dbReference type="ARBA" id="ARBA00033070"/>
    </source>
</evidence>
<comment type="catalytic activity">
    <reaction evidence="10 11">
        <text>RNA(n) + a ribonucleoside 5'-triphosphate = RNA(n+1) + diphosphate</text>
        <dbReference type="Rhea" id="RHEA:21248"/>
        <dbReference type="Rhea" id="RHEA-COMP:14527"/>
        <dbReference type="Rhea" id="RHEA-COMP:17342"/>
        <dbReference type="ChEBI" id="CHEBI:33019"/>
        <dbReference type="ChEBI" id="CHEBI:61557"/>
        <dbReference type="ChEBI" id="CHEBI:140395"/>
        <dbReference type="EC" id="2.7.7.6"/>
    </reaction>
</comment>
<keyword evidence="7 11" id="KW-0804">Transcription</keyword>
<protein>
    <recommendedName>
        <fullName evidence="3 11">DNA-directed RNA polymerase subunit alpha</fullName>
        <shortName evidence="11">RNAP subunit alpha</shortName>
        <ecNumber evidence="2 11">2.7.7.6</ecNumber>
    </recommendedName>
    <alternativeName>
        <fullName evidence="9 11">RNA polymerase subunit alpha</fullName>
    </alternativeName>
    <alternativeName>
        <fullName evidence="8 11">Transcriptase subunit alpha</fullName>
    </alternativeName>
</protein>
<evidence type="ECO:0000256" key="11">
    <source>
        <dbReference type="HAMAP-Rule" id="MF_00059"/>
    </source>
</evidence>
<dbReference type="GO" id="GO:0005737">
    <property type="term" value="C:cytoplasm"/>
    <property type="evidence" value="ECO:0007669"/>
    <property type="project" value="UniProtKB-ARBA"/>
</dbReference>
<dbReference type="AlphaFoldDB" id="A0A6J4JFB0"/>
<dbReference type="InterPro" id="IPR011262">
    <property type="entry name" value="DNA-dir_RNA_pol_insert"/>
</dbReference>
<keyword evidence="4 11" id="KW-0240">DNA-directed RNA polymerase</keyword>